<dbReference type="Pfam" id="PF02301">
    <property type="entry name" value="HORMA"/>
    <property type="match status" value="1"/>
</dbReference>
<dbReference type="PANTHER" id="PTHR11842:SF10">
    <property type="entry name" value="MITOTIC SPINDLE ASSEMBLY CHECKPOINT PROTEIN MAD2B"/>
    <property type="match status" value="1"/>
</dbReference>
<dbReference type="PANTHER" id="PTHR11842">
    <property type="entry name" value="MITOTIC SPINDLE ASSEMBLY CHECKPOINT PROTEIN MAD2"/>
    <property type="match status" value="1"/>
</dbReference>
<dbReference type="AlphaFoldDB" id="A0A6P6S0W7"/>
<dbReference type="Proteomes" id="UP000515125">
    <property type="component" value="Unplaced"/>
</dbReference>
<protein>
    <submittedName>
        <fullName evidence="3">DNA polymerase zeta processivity subunit-like</fullName>
    </submittedName>
</protein>
<evidence type="ECO:0000313" key="3">
    <source>
        <dbReference type="RefSeq" id="XP_026193831.1"/>
    </source>
</evidence>
<proteinExistence type="predicted"/>
<reference evidence="3" key="1">
    <citation type="submission" date="2025-08" db="UniProtKB">
        <authorList>
            <consortium name="RefSeq"/>
        </authorList>
    </citation>
    <scope>IDENTIFICATION</scope>
</reference>
<dbReference type="OrthoDB" id="348657at2759"/>
<accession>A0A6P6S0W7</accession>
<dbReference type="InterPro" id="IPR045091">
    <property type="entry name" value="Mad2-like"/>
</dbReference>
<gene>
    <name evidence="3" type="primary">LOC113147438</name>
</gene>
<dbReference type="Gene3D" id="3.30.900.10">
    <property type="entry name" value="HORMA domain"/>
    <property type="match status" value="1"/>
</dbReference>
<keyword evidence="2" id="KW-1185">Reference proteome</keyword>
<dbReference type="GO" id="GO:0016035">
    <property type="term" value="C:zeta DNA polymerase complex"/>
    <property type="evidence" value="ECO:0007669"/>
    <property type="project" value="TreeGrafter"/>
</dbReference>
<dbReference type="RefSeq" id="XP_026193831.1">
    <property type="nucleotide sequence ID" value="XM_026338046.1"/>
</dbReference>
<evidence type="ECO:0000313" key="2">
    <source>
        <dbReference type="Proteomes" id="UP000515125"/>
    </source>
</evidence>
<dbReference type="PROSITE" id="PS50815">
    <property type="entry name" value="HORMA"/>
    <property type="match status" value="1"/>
</dbReference>
<feature type="domain" description="HORMA" evidence="1">
    <location>
        <begin position="3"/>
        <end position="228"/>
    </location>
</feature>
<evidence type="ECO:0000259" key="1">
    <source>
        <dbReference type="PROSITE" id="PS50815"/>
    </source>
</evidence>
<sequence>MDSLSAEVVCSVIEAAMHSLLCVRKVYPEESFSRVRRFGQLVWQSNSKALTAYLREVCSSLVAPLRRGLLGAVCLRLQGPLGNPLEVYTFSFPSQPGVDGKVLSVCESFSAPAAAATAAAVPSYDAAESIQTFLSRIELISCWLPRPQQQQQQQQLLSFTVCAHAIGEVAYLAEAQAHVAGRACGPSMVAEELACAESLRTAQNFLCQWRRPFEQRKNCCGKASASFC</sequence>
<name>A0A6P6S0W7_9EIME</name>
<dbReference type="InterPro" id="IPR036570">
    <property type="entry name" value="HORMA_dom_sf"/>
</dbReference>
<dbReference type="InterPro" id="IPR003511">
    <property type="entry name" value="HORMA_dom"/>
</dbReference>
<organism evidence="2 3">
    <name type="scientific">Cyclospora cayetanensis</name>
    <dbReference type="NCBI Taxonomy" id="88456"/>
    <lineage>
        <taxon>Eukaryota</taxon>
        <taxon>Sar</taxon>
        <taxon>Alveolata</taxon>
        <taxon>Apicomplexa</taxon>
        <taxon>Conoidasida</taxon>
        <taxon>Coccidia</taxon>
        <taxon>Eucoccidiorida</taxon>
        <taxon>Eimeriorina</taxon>
        <taxon>Eimeriidae</taxon>
        <taxon>Cyclospora</taxon>
    </lineage>
</organism>
<dbReference type="GeneID" id="113147438"/>
<dbReference type="SUPFAM" id="SSF56019">
    <property type="entry name" value="The spindle assembly checkpoint protein mad2"/>
    <property type="match status" value="1"/>
</dbReference>